<dbReference type="EMBL" id="CAJVRC010000882">
    <property type="protein sequence ID" value="CAG8903874.1"/>
    <property type="molecule type" value="Genomic_DNA"/>
</dbReference>
<feature type="region of interest" description="Disordered" evidence="1">
    <location>
        <begin position="31"/>
        <end position="60"/>
    </location>
</feature>
<protein>
    <submittedName>
        <fullName evidence="2">Uncharacterized protein</fullName>
    </submittedName>
</protein>
<feature type="region of interest" description="Disordered" evidence="1">
    <location>
        <begin position="69"/>
        <end position="88"/>
    </location>
</feature>
<evidence type="ECO:0000313" key="2">
    <source>
        <dbReference type="EMBL" id="CAG8903874.1"/>
    </source>
</evidence>
<feature type="compositionally biased region" description="Basic and acidic residues" evidence="1">
    <location>
        <begin position="204"/>
        <end position="215"/>
    </location>
</feature>
<keyword evidence="3" id="KW-1185">Reference proteome</keyword>
<reference evidence="2" key="1">
    <citation type="submission" date="2021-07" db="EMBL/GenBank/DDBJ databases">
        <authorList>
            <person name="Branca A.L. A."/>
        </authorList>
    </citation>
    <scope>NUCLEOTIDE SEQUENCE</scope>
</reference>
<name>A0A9W4P7I1_9EURO</name>
<feature type="compositionally biased region" description="Polar residues" evidence="1">
    <location>
        <begin position="167"/>
        <end position="189"/>
    </location>
</feature>
<organism evidence="2 3">
    <name type="scientific">Penicillium egyptiacum</name>
    <dbReference type="NCBI Taxonomy" id="1303716"/>
    <lineage>
        <taxon>Eukaryota</taxon>
        <taxon>Fungi</taxon>
        <taxon>Dikarya</taxon>
        <taxon>Ascomycota</taxon>
        <taxon>Pezizomycotina</taxon>
        <taxon>Eurotiomycetes</taxon>
        <taxon>Eurotiomycetidae</taxon>
        <taxon>Eurotiales</taxon>
        <taxon>Aspergillaceae</taxon>
        <taxon>Penicillium</taxon>
    </lineage>
</organism>
<dbReference type="Proteomes" id="UP001154252">
    <property type="component" value="Unassembled WGS sequence"/>
</dbReference>
<comment type="caution">
    <text evidence="2">The sequence shown here is derived from an EMBL/GenBank/DDBJ whole genome shotgun (WGS) entry which is preliminary data.</text>
</comment>
<feature type="region of interest" description="Disordered" evidence="1">
    <location>
        <begin position="137"/>
        <end position="236"/>
    </location>
</feature>
<evidence type="ECO:0000256" key="1">
    <source>
        <dbReference type="SAM" id="MobiDB-lite"/>
    </source>
</evidence>
<proteinExistence type="predicted"/>
<evidence type="ECO:0000313" key="3">
    <source>
        <dbReference type="Proteomes" id="UP001154252"/>
    </source>
</evidence>
<gene>
    <name evidence="2" type="ORF">PEGY_LOCUS7577</name>
</gene>
<accession>A0A9W4P7I1</accession>
<dbReference type="AlphaFoldDB" id="A0A9W4P7I1"/>
<feature type="compositionally biased region" description="Polar residues" evidence="1">
    <location>
        <begin position="71"/>
        <end position="83"/>
    </location>
</feature>
<sequence length="236" mass="25999">MHVVRFGACGIHIIRSFSLTCPKRLPSSFAYSSSSRPAAGSQKMFKKALQDHSGSGTKPLHQTDLLRANATAPSKLQSRSQSGGVKRKIEMAESSLGSLHNAVYFDENDFDDDLDLDEPQPLIAPSVAGSAIPKAVTYPSLDTTPRTGKPVYGNENLTEVNYPDLPSMSQEATAPQSSMQLPWSSSPPSHFQPPVRKPRTLPWTKEEEPREDKKKSFVTPKRSRPTEPWNKPKKAT</sequence>
<dbReference type="OrthoDB" id="432234at2759"/>